<dbReference type="EMBL" id="BART01021047">
    <property type="protein sequence ID" value="GAG95495.1"/>
    <property type="molecule type" value="Genomic_DNA"/>
</dbReference>
<dbReference type="AlphaFoldDB" id="X1BKF8"/>
<gene>
    <name evidence="1" type="ORF">S01H4_38949</name>
</gene>
<organism evidence="1">
    <name type="scientific">marine sediment metagenome</name>
    <dbReference type="NCBI Taxonomy" id="412755"/>
    <lineage>
        <taxon>unclassified sequences</taxon>
        <taxon>metagenomes</taxon>
        <taxon>ecological metagenomes</taxon>
    </lineage>
</organism>
<name>X1BKF8_9ZZZZ</name>
<comment type="caution">
    <text evidence="1">The sequence shown here is derived from an EMBL/GenBank/DDBJ whole genome shotgun (WGS) entry which is preliminary data.</text>
</comment>
<sequence length="42" mass="5074">MPATYSNEILDNFLNELFLNINYYENWIQFRESEKLDGRTGN</sequence>
<evidence type="ECO:0000313" key="1">
    <source>
        <dbReference type="EMBL" id="GAG95495.1"/>
    </source>
</evidence>
<protein>
    <submittedName>
        <fullName evidence="1">Uncharacterized protein</fullName>
    </submittedName>
</protein>
<proteinExistence type="predicted"/>
<accession>X1BKF8</accession>
<reference evidence="1" key="1">
    <citation type="journal article" date="2014" name="Front. Microbiol.">
        <title>High frequency of phylogenetically diverse reductive dehalogenase-homologous genes in deep subseafloor sedimentary metagenomes.</title>
        <authorList>
            <person name="Kawai M."/>
            <person name="Futagami T."/>
            <person name="Toyoda A."/>
            <person name="Takaki Y."/>
            <person name="Nishi S."/>
            <person name="Hori S."/>
            <person name="Arai W."/>
            <person name="Tsubouchi T."/>
            <person name="Morono Y."/>
            <person name="Uchiyama I."/>
            <person name="Ito T."/>
            <person name="Fujiyama A."/>
            <person name="Inagaki F."/>
            <person name="Takami H."/>
        </authorList>
    </citation>
    <scope>NUCLEOTIDE SEQUENCE</scope>
    <source>
        <strain evidence="1">Expedition CK06-06</strain>
    </source>
</reference>